<protein>
    <submittedName>
        <fullName evidence="2">Uncharacterized protein</fullName>
    </submittedName>
</protein>
<organism evidence="2 3">
    <name type="scientific">Molorchus minor</name>
    <dbReference type="NCBI Taxonomy" id="1323400"/>
    <lineage>
        <taxon>Eukaryota</taxon>
        <taxon>Metazoa</taxon>
        <taxon>Ecdysozoa</taxon>
        <taxon>Arthropoda</taxon>
        <taxon>Hexapoda</taxon>
        <taxon>Insecta</taxon>
        <taxon>Pterygota</taxon>
        <taxon>Neoptera</taxon>
        <taxon>Endopterygota</taxon>
        <taxon>Coleoptera</taxon>
        <taxon>Polyphaga</taxon>
        <taxon>Cucujiformia</taxon>
        <taxon>Chrysomeloidea</taxon>
        <taxon>Cerambycidae</taxon>
        <taxon>Lamiinae</taxon>
        <taxon>Monochamini</taxon>
        <taxon>Molorchus</taxon>
    </lineage>
</organism>
<evidence type="ECO:0000256" key="1">
    <source>
        <dbReference type="SAM" id="MobiDB-lite"/>
    </source>
</evidence>
<proteinExistence type="predicted"/>
<reference evidence="2" key="1">
    <citation type="journal article" date="2023" name="Insect Mol. Biol.">
        <title>Genome sequencing provides insights into the evolution of gene families encoding plant cell wall-degrading enzymes in longhorned beetles.</title>
        <authorList>
            <person name="Shin N.R."/>
            <person name="Okamura Y."/>
            <person name="Kirsch R."/>
            <person name="Pauchet Y."/>
        </authorList>
    </citation>
    <scope>NUCLEOTIDE SEQUENCE</scope>
    <source>
        <strain evidence="2">MMC_N1</strain>
    </source>
</reference>
<gene>
    <name evidence="2" type="ORF">NQ317_010315</name>
</gene>
<name>A0ABQ9J005_9CUCU</name>
<sequence length="286" mass="31597">MRKVPIHSSLALLPLPLGHIKAEGTIYIKDSERLAFSDQALVMCTQTLRNQIKDVSNMTTLQIAKLLQEIFRVYQKIPDNVNVLELAIKFCQQNRPQEKHKSHPVQNQAPPLPRGPGISNCGVPPVLPAPLNVVPAQMPPLKRPTVGRPRGRPPLPKIPGQVRQARGKSPNIGGISKSYAWQKSLLDQSYAYEYLKHYQDELIKQYSQNLSLQQLTQLSQILTQGQLNNPVTASAIANQFLTQTGLLNPSGRMRPMGTAAAGIGQSPTQLMENLSHLMSSQKKIGC</sequence>
<dbReference type="EMBL" id="JAPWTJ010001811">
    <property type="protein sequence ID" value="KAJ8969407.1"/>
    <property type="molecule type" value="Genomic_DNA"/>
</dbReference>
<evidence type="ECO:0000313" key="3">
    <source>
        <dbReference type="Proteomes" id="UP001162164"/>
    </source>
</evidence>
<comment type="caution">
    <text evidence="2">The sequence shown here is derived from an EMBL/GenBank/DDBJ whole genome shotgun (WGS) entry which is preliminary data.</text>
</comment>
<keyword evidence="3" id="KW-1185">Reference proteome</keyword>
<evidence type="ECO:0000313" key="2">
    <source>
        <dbReference type="EMBL" id="KAJ8969407.1"/>
    </source>
</evidence>
<dbReference type="Proteomes" id="UP001162164">
    <property type="component" value="Unassembled WGS sequence"/>
</dbReference>
<feature type="region of interest" description="Disordered" evidence="1">
    <location>
        <begin position="138"/>
        <end position="169"/>
    </location>
</feature>
<accession>A0ABQ9J005</accession>